<dbReference type="OMA" id="LIKILIC"/>
<evidence type="ECO:0000313" key="1">
    <source>
        <dbReference type="EnsemblPlants" id="ORGLA10G0026100.1"/>
    </source>
</evidence>
<reference evidence="1 2" key="2">
    <citation type="submission" date="2018-04" db="EMBL/GenBank/DDBJ databases">
        <title>OglaRS2 (Oryza glaberrima Reference Sequence Version 2).</title>
        <authorList>
            <person name="Zhang J."/>
            <person name="Kudrna D."/>
            <person name="Lee S."/>
            <person name="Talag J."/>
            <person name="Rajasekar S."/>
            <person name="Wing R.A."/>
        </authorList>
    </citation>
    <scope>NUCLEOTIDE SEQUENCE [LARGE SCALE GENOMIC DNA]</scope>
    <source>
        <strain evidence="1 2">cv. IRGC 96717</strain>
    </source>
</reference>
<dbReference type="HOGENOM" id="CLU_1565396_0_0_1"/>
<protein>
    <submittedName>
        <fullName evidence="1">Uncharacterized protein</fullName>
    </submittedName>
</protein>
<dbReference type="AlphaFoldDB" id="I1QSS8"/>
<keyword evidence="2" id="KW-1185">Reference proteome</keyword>
<dbReference type="Proteomes" id="UP000007306">
    <property type="component" value="Chromosome 10"/>
</dbReference>
<dbReference type="EnsemblPlants" id="ORGLA10G0026100.1">
    <property type="protein sequence ID" value="ORGLA10G0026100.1"/>
    <property type="gene ID" value="ORGLA10G0026100"/>
</dbReference>
<dbReference type="Gramene" id="ORGLA10G0026100.1">
    <property type="protein sequence ID" value="ORGLA10G0026100.1"/>
    <property type="gene ID" value="ORGLA10G0026100"/>
</dbReference>
<evidence type="ECO:0000313" key="2">
    <source>
        <dbReference type="Proteomes" id="UP000007306"/>
    </source>
</evidence>
<sequence length="179" mass="20094">MRRVLPHLHDSEPAALVGGFGQHLCPRSCHGARVAEAAVDSKLHDVALLQRDAAAVEEDLAARRRSMRRFEWGSVKTNSAAARTMPRRAMWRLTWRRRSLMSSSDSEIDENSSFYVGGVNAHLSPNSLHFADRCPRSSWSFSTIKASRRLIKILICVFVKPMPSVEIMKKLAIPSLETI</sequence>
<name>I1QSS8_ORYGL</name>
<organism evidence="1 2">
    <name type="scientific">Oryza glaberrima</name>
    <name type="common">African rice</name>
    <dbReference type="NCBI Taxonomy" id="4538"/>
    <lineage>
        <taxon>Eukaryota</taxon>
        <taxon>Viridiplantae</taxon>
        <taxon>Streptophyta</taxon>
        <taxon>Embryophyta</taxon>
        <taxon>Tracheophyta</taxon>
        <taxon>Spermatophyta</taxon>
        <taxon>Magnoliopsida</taxon>
        <taxon>Liliopsida</taxon>
        <taxon>Poales</taxon>
        <taxon>Poaceae</taxon>
        <taxon>BOP clade</taxon>
        <taxon>Oryzoideae</taxon>
        <taxon>Oryzeae</taxon>
        <taxon>Oryzinae</taxon>
        <taxon>Oryza</taxon>
    </lineage>
</organism>
<accession>I1QSS8</accession>
<reference evidence="1" key="1">
    <citation type="submission" date="2015-06" db="UniProtKB">
        <authorList>
            <consortium name="EnsemblPlants"/>
        </authorList>
    </citation>
    <scope>IDENTIFICATION</scope>
</reference>
<proteinExistence type="predicted"/>